<gene>
    <name evidence="2" type="ORF">PCS_01101</name>
</gene>
<feature type="signal peptide" evidence="1">
    <location>
        <begin position="1"/>
        <end position="20"/>
    </location>
</feature>
<sequence length="274" mass="30401">MARFILALIMGAFLAAPAYAAESTFGDGTIYWPGYPEAEDAYPELTDHNTQDHYGTPDITGGVASATDGLDSVRFNIVITREADWTEELWRNVWFVLYPGDLFLDTDSNGVWDYVVVMNPDKTDWTPIDTYVSNTQFGLNRDAGLYPLHRFTAPLQAPFTGAYPYHETIKPANFRPRYDHPIWADSGSSYMGAQVGSVQFSGWPTFPEGYNMEPLPVTFDFNTTSLQGLNIPTNNLTIGFTVSTASDVILQQVSVASGDRRPCPISVPNMLLLQ</sequence>
<dbReference type="EMBL" id="AOSV01000010">
    <property type="protein sequence ID" value="EMG38054.1"/>
    <property type="molecule type" value="Genomic_DNA"/>
</dbReference>
<dbReference type="Proteomes" id="UP000011922">
    <property type="component" value="Unassembled WGS sequence"/>
</dbReference>
<proteinExistence type="predicted"/>
<keyword evidence="1" id="KW-0732">Signal</keyword>
<dbReference type="OrthoDB" id="5465043at2"/>
<evidence type="ECO:0000256" key="1">
    <source>
        <dbReference type="SAM" id="SignalP"/>
    </source>
</evidence>
<organism evidence="2 3">
    <name type="scientific">Desulfocurvibacter africanus PCS</name>
    <dbReference type="NCBI Taxonomy" id="1262666"/>
    <lineage>
        <taxon>Bacteria</taxon>
        <taxon>Pseudomonadati</taxon>
        <taxon>Thermodesulfobacteriota</taxon>
        <taxon>Desulfovibrionia</taxon>
        <taxon>Desulfovibrionales</taxon>
        <taxon>Desulfovibrionaceae</taxon>
        <taxon>Desulfocurvibacter</taxon>
    </lineage>
</organism>
<evidence type="ECO:0000313" key="2">
    <source>
        <dbReference type="EMBL" id="EMG38054.1"/>
    </source>
</evidence>
<accession>M5PVH0</accession>
<feature type="chain" id="PRO_5004069529" evidence="1">
    <location>
        <begin position="21"/>
        <end position="274"/>
    </location>
</feature>
<dbReference type="AlphaFoldDB" id="M5PVH0"/>
<dbReference type="RefSeq" id="WP_005984857.1">
    <property type="nucleotide sequence ID" value="NZ_AOSV01000010.1"/>
</dbReference>
<protein>
    <submittedName>
        <fullName evidence="2">Uncharacterized protein</fullName>
    </submittedName>
</protein>
<reference evidence="2 3" key="1">
    <citation type="journal article" date="2013" name="Genome Announc.">
        <title>Draft Genome Sequence for Desulfovibrio africanus Strain PCS.</title>
        <authorList>
            <person name="Brown S.D."/>
            <person name="Utturkar S.M."/>
            <person name="Arkin A.P."/>
            <person name="Deutschbauer A.M."/>
            <person name="Elias D.A."/>
            <person name="Hazen T.C."/>
            <person name="Chakraborty R."/>
        </authorList>
    </citation>
    <scope>NUCLEOTIDE SEQUENCE [LARGE SCALE GENOMIC DNA]</scope>
    <source>
        <strain evidence="2 3">PCS</strain>
    </source>
</reference>
<name>M5PVH0_DESAF</name>
<evidence type="ECO:0000313" key="3">
    <source>
        <dbReference type="Proteomes" id="UP000011922"/>
    </source>
</evidence>
<comment type="caution">
    <text evidence="2">The sequence shown here is derived from an EMBL/GenBank/DDBJ whole genome shotgun (WGS) entry which is preliminary data.</text>
</comment>
<dbReference type="PATRIC" id="fig|1262666.3.peg.1119"/>